<dbReference type="OrthoDB" id="9768262at2"/>
<dbReference type="EMBL" id="CP018221">
    <property type="protein sequence ID" value="API60453.1"/>
    <property type="molecule type" value="Genomic_DNA"/>
</dbReference>
<evidence type="ECO:0000313" key="2">
    <source>
        <dbReference type="EMBL" id="API60453.1"/>
    </source>
</evidence>
<evidence type="ECO:0000259" key="1">
    <source>
        <dbReference type="Pfam" id="PF01458"/>
    </source>
</evidence>
<accession>A0A1L3ZXT4</accession>
<dbReference type="KEGG" id="sphj:BSL82_15125"/>
<reference evidence="3" key="1">
    <citation type="submission" date="2016-11" db="EMBL/GenBank/DDBJ databases">
        <title>Complete Genome Sequence of alachlor-degrading Sphingomonas sp. strain JJ-A5.</title>
        <authorList>
            <person name="Lee H."/>
            <person name="Ka J.-O."/>
        </authorList>
    </citation>
    <scope>NUCLEOTIDE SEQUENCE [LARGE SCALE GENOMIC DNA]</scope>
    <source>
        <strain evidence="3">JJ-A5</strain>
    </source>
</reference>
<dbReference type="Proteomes" id="UP000182063">
    <property type="component" value="Chromosome"/>
</dbReference>
<dbReference type="SUPFAM" id="SSF101960">
    <property type="entry name" value="Stabilizer of iron transporter SufD"/>
    <property type="match status" value="1"/>
</dbReference>
<feature type="domain" description="SUF system FeS cluster assembly SufBD core" evidence="1">
    <location>
        <begin position="118"/>
        <end position="333"/>
    </location>
</feature>
<dbReference type="InterPro" id="IPR000825">
    <property type="entry name" value="SUF_FeS_clus_asmbl_SufBD_core"/>
</dbReference>
<dbReference type="InterPro" id="IPR055346">
    <property type="entry name" value="Fe-S_cluster_assembly_SufBD"/>
</dbReference>
<name>A0A1L3ZXT4_9SPHN</name>
<protein>
    <submittedName>
        <fullName evidence="2">SufBD protein</fullName>
    </submittedName>
</protein>
<keyword evidence="3" id="KW-1185">Reference proteome</keyword>
<dbReference type="STRING" id="1921510.BSL82_15125"/>
<sequence length="362" mass="38057">MTLLTLPSTREEAWRWSDLAALPALAETQPSGSAGDASGFFLGCGGPRLLFVDGVYQADSSSPGPVTVGAIDASAGDHPLGRLAEGKGWRLALGRDHAPGAPVEIVHLSTGGTNHLAARIDMDDDAQASIIETYAGEGWVNRLTAIRLGRSARAMRAVRLLGGSGFQSMTERAELAEGASLYTSFLGAGGADSRIDVRSELAGEGAFAEIGGALLARGKQRHDANVVLRHASPEGMSRQTWRMVAADQATASVAARVEVARQAQKTDAEQSLKGLLMERTATINLKPELEIFADDVKCAHGATVGELSRDALFYLSARGVPPLDARALLTRAFIADALDRIGEEQAREAFKGDADEWLGGAA</sequence>
<dbReference type="RefSeq" id="WP_072598120.1">
    <property type="nucleotide sequence ID" value="NZ_CP018221.1"/>
</dbReference>
<dbReference type="AlphaFoldDB" id="A0A1L3ZXT4"/>
<proteinExistence type="predicted"/>
<dbReference type="GO" id="GO:0016226">
    <property type="term" value="P:iron-sulfur cluster assembly"/>
    <property type="evidence" value="ECO:0007669"/>
    <property type="project" value="InterPro"/>
</dbReference>
<dbReference type="Pfam" id="PF01458">
    <property type="entry name" value="SUFBD_core"/>
    <property type="match status" value="1"/>
</dbReference>
<organism evidence="2 3">
    <name type="scientific">Tardibacter chloracetimidivorans</name>
    <dbReference type="NCBI Taxonomy" id="1921510"/>
    <lineage>
        <taxon>Bacteria</taxon>
        <taxon>Pseudomonadati</taxon>
        <taxon>Pseudomonadota</taxon>
        <taxon>Alphaproteobacteria</taxon>
        <taxon>Sphingomonadales</taxon>
        <taxon>Sphingomonadaceae</taxon>
        <taxon>Tardibacter</taxon>
    </lineage>
</organism>
<dbReference type="PANTHER" id="PTHR43575">
    <property type="entry name" value="PROTEIN ABCI7, CHLOROPLASTIC"/>
    <property type="match status" value="1"/>
</dbReference>
<dbReference type="InterPro" id="IPR037284">
    <property type="entry name" value="SUF_FeS_clus_asmbl_SufBD_sf"/>
</dbReference>
<evidence type="ECO:0000313" key="3">
    <source>
        <dbReference type="Proteomes" id="UP000182063"/>
    </source>
</evidence>
<gene>
    <name evidence="2" type="ORF">BSL82_15125</name>
</gene>
<dbReference type="PANTHER" id="PTHR43575:SF1">
    <property type="entry name" value="PROTEIN ABCI7, CHLOROPLASTIC"/>
    <property type="match status" value="1"/>
</dbReference>